<name>A0A653Q880_BACMY</name>
<reference evidence="1 2" key="1">
    <citation type="submission" date="2019-10" db="EMBL/GenBank/DDBJ databases">
        <authorList>
            <person name="Karimi E."/>
        </authorList>
    </citation>
    <scope>NUCLEOTIDE SEQUENCE [LARGE SCALE GENOMIC DNA]</scope>
    <source>
        <strain evidence="1">Bacillus sp. 71</strain>
    </source>
</reference>
<organism evidence="1 2">
    <name type="scientific">Bacillus mycoides</name>
    <dbReference type="NCBI Taxonomy" id="1405"/>
    <lineage>
        <taxon>Bacteria</taxon>
        <taxon>Bacillati</taxon>
        <taxon>Bacillota</taxon>
        <taxon>Bacilli</taxon>
        <taxon>Bacillales</taxon>
        <taxon>Bacillaceae</taxon>
        <taxon>Bacillus</taxon>
        <taxon>Bacillus cereus group</taxon>
    </lineage>
</organism>
<dbReference type="AlphaFoldDB" id="A0A653Q880"/>
<evidence type="ECO:0000313" key="1">
    <source>
        <dbReference type="EMBL" id="VXB38595.1"/>
    </source>
</evidence>
<sequence length="46" mass="5141">MESLINSPYINKQSLNPCQLHKGADTIVKVKPSTLVSIALSHTYYH</sequence>
<protein>
    <submittedName>
        <fullName evidence="1">Uncharacterized protein</fullName>
    </submittedName>
</protein>
<evidence type="ECO:0000313" key="2">
    <source>
        <dbReference type="Proteomes" id="UP000437562"/>
    </source>
</evidence>
<dbReference type="EMBL" id="CABWMC010000003">
    <property type="protein sequence ID" value="VXB38595.1"/>
    <property type="molecule type" value="Genomic_DNA"/>
</dbReference>
<dbReference type="Proteomes" id="UP000437562">
    <property type="component" value="Unassembled WGS sequence"/>
</dbReference>
<proteinExistence type="predicted"/>
<accession>A0A653Q880</accession>
<gene>
    <name evidence="1" type="ORF">BACI71_110341</name>
</gene>